<protein>
    <submittedName>
        <fullName evidence="4">Uncharacterized protein</fullName>
    </submittedName>
</protein>
<dbReference type="SUPFAM" id="SSF49344">
    <property type="entry name" value="CBD9-like"/>
    <property type="match status" value="1"/>
</dbReference>
<evidence type="ECO:0000313" key="5">
    <source>
        <dbReference type="Proteomes" id="UP000009309"/>
    </source>
</evidence>
<feature type="signal peptide" evidence="1">
    <location>
        <begin position="1"/>
        <end position="23"/>
    </location>
</feature>
<feature type="domain" description="DUF5916" evidence="3">
    <location>
        <begin position="251"/>
        <end position="353"/>
    </location>
</feature>
<dbReference type="RefSeq" id="WP_009283676.1">
    <property type="nucleotide sequence ID" value="NZ_CAIT01000009.1"/>
</dbReference>
<gene>
    <name evidence="4" type="ORF">BN8_04341</name>
</gene>
<reference evidence="4 5" key="1">
    <citation type="journal article" date="2012" name="J. Bacteriol.">
        <title>Genome Sequence of the Filamentous Bacterium Fibrisoma limi BUZ 3T.</title>
        <authorList>
            <person name="Filippini M."/>
            <person name="Qi W."/>
            <person name="Jaenicke S."/>
            <person name="Goesmann A."/>
            <person name="Smits T.H."/>
            <person name="Bagheri H.C."/>
        </authorList>
    </citation>
    <scope>NUCLEOTIDE SEQUENCE [LARGE SCALE GENOMIC DNA]</scope>
    <source>
        <strain evidence="5">BUZ 3T</strain>
    </source>
</reference>
<evidence type="ECO:0000313" key="4">
    <source>
        <dbReference type="EMBL" id="CCH55106.1"/>
    </source>
</evidence>
<dbReference type="GO" id="GO:0004553">
    <property type="term" value="F:hydrolase activity, hydrolyzing O-glycosyl compounds"/>
    <property type="evidence" value="ECO:0007669"/>
    <property type="project" value="InterPro"/>
</dbReference>
<dbReference type="Pfam" id="PF19313">
    <property type="entry name" value="DUF5916"/>
    <property type="match status" value="1"/>
</dbReference>
<sequence length="747" mass="85793">MKRNKHPWHLICSLLLTGSASLAQDATIFPPVQPQKTISAVQIFNSLTIDGRLDEADWQLAPTAQNFFQVQPNQGLPLRFDTRVKVMYNRKFLYVGAFCPDSLGRRGIRVPDLRRDFDYFENDLFAVIFDPFQDKRNSQSFQTNPFGAQRDLITFDDAFYDREWDGYWKVRTTRTDSGWVAEMQVPWKTLRYPRTQTDSAGATWGVNFNRIARRLGERSVWSPVPRAYDVYRMPYAGVLTGLKPPPPSVNIRVQPYTLVSYDRIAVNGQTLDDRTRLNVGGELKWAISPQTILDLTFNTDFAQADADRQVQNLTRFSVFFPERRQFFLENASLFIIGDPGSLQPFFSRRIGLSDDGNPIPLDAGVRLVSRTSRYSAGGLFVRQRSALGLPGATFAVGRYSRNLGQQHRIGGLVTSRFDGADPQGQTVSNQTYSVDGFFRITQPLSWDGMVSRSQTSGAEGNGGPSHGWSALSRFRYSTNQWYLFYFQNIVTKNYRPGTGFVYGTNVINTNFGGYRMWRPNWRPASLRQLDPGVFVNIFHRASDGRFQQAELELFPLYLIGVKGWSVEGYVVPTWQRLDEPFAPLGIRIAPSSYQYTRYRFYYGNDQSRKLAYSLFHEGGRYYDGKLQTWTATLRYSPVPQVSMAMEYTRNIARELGELRQNRTTELITPQLRLAVNPRLQLIGFYQKNTAVNRDVWNVRLAWEFQPLSFLYIVYNSNGNQLYDNALQRTNLNRADQVIGKLTYLKQF</sequence>
<keyword evidence="1" id="KW-0732">Signal</keyword>
<dbReference type="AlphaFoldDB" id="I2GMH8"/>
<dbReference type="InterPro" id="IPR045670">
    <property type="entry name" value="DUF5916"/>
</dbReference>
<dbReference type="OrthoDB" id="9786766at2"/>
<dbReference type="GO" id="GO:0016052">
    <property type="term" value="P:carbohydrate catabolic process"/>
    <property type="evidence" value="ECO:0007669"/>
    <property type="project" value="InterPro"/>
</dbReference>
<dbReference type="STRING" id="1185876.BN8_04341"/>
<dbReference type="Proteomes" id="UP000009309">
    <property type="component" value="Unassembled WGS sequence"/>
</dbReference>
<comment type="caution">
    <text evidence="4">The sequence shown here is derived from an EMBL/GenBank/DDBJ whole genome shotgun (WGS) entry which is preliminary data.</text>
</comment>
<organism evidence="4 5">
    <name type="scientific">Fibrisoma limi BUZ 3</name>
    <dbReference type="NCBI Taxonomy" id="1185876"/>
    <lineage>
        <taxon>Bacteria</taxon>
        <taxon>Pseudomonadati</taxon>
        <taxon>Bacteroidota</taxon>
        <taxon>Cytophagia</taxon>
        <taxon>Cytophagales</taxon>
        <taxon>Spirosomataceae</taxon>
        <taxon>Fibrisoma</taxon>
    </lineage>
</organism>
<dbReference type="GO" id="GO:0030246">
    <property type="term" value="F:carbohydrate binding"/>
    <property type="evidence" value="ECO:0007669"/>
    <property type="project" value="InterPro"/>
</dbReference>
<keyword evidence="5" id="KW-1185">Reference proteome</keyword>
<dbReference type="Gene3D" id="2.60.40.1190">
    <property type="match status" value="1"/>
</dbReference>
<dbReference type="InterPro" id="IPR010502">
    <property type="entry name" value="Carb-bd_dom_fam9"/>
</dbReference>
<dbReference type="EMBL" id="CAIT01000009">
    <property type="protein sequence ID" value="CCH55106.1"/>
    <property type="molecule type" value="Genomic_DNA"/>
</dbReference>
<evidence type="ECO:0000259" key="2">
    <source>
        <dbReference type="Pfam" id="PF06452"/>
    </source>
</evidence>
<evidence type="ECO:0000259" key="3">
    <source>
        <dbReference type="Pfam" id="PF19313"/>
    </source>
</evidence>
<feature type="domain" description="Carbohydrate-binding" evidence="2">
    <location>
        <begin position="49"/>
        <end position="195"/>
    </location>
</feature>
<proteinExistence type="predicted"/>
<evidence type="ECO:0000256" key="1">
    <source>
        <dbReference type="SAM" id="SignalP"/>
    </source>
</evidence>
<feature type="chain" id="PRO_5003658589" evidence="1">
    <location>
        <begin position="24"/>
        <end position="747"/>
    </location>
</feature>
<accession>I2GMH8</accession>
<dbReference type="eggNOG" id="COG2091">
    <property type="taxonomic scope" value="Bacteria"/>
</dbReference>
<name>I2GMH8_9BACT</name>
<dbReference type="CDD" id="cd09618">
    <property type="entry name" value="CBM9_like_2"/>
    <property type="match status" value="1"/>
</dbReference>
<dbReference type="Pfam" id="PF06452">
    <property type="entry name" value="CBM9_1"/>
    <property type="match status" value="1"/>
</dbReference>